<name>A0A364NSG5_9PROT</name>
<accession>A0A364NSG5</accession>
<keyword evidence="1" id="KW-1133">Transmembrane helix</keyword>
<dbReference type="Proteomes" id="UP000251075">
    <property type="component" value="Unassembled WGS sequence"/>
</dbReference>
<evidence type="ECO:0000313" key="4">
    <source>
        <dbReference type="Proteomes" id="UP000251075"/>
    </source>
</evidence>
<keyword evidence="1" id="KW-0812">Transmembrane</keyword>
<evidence type="ECO:0000313" key="3">
    <source>
        <dbReference type="EMBL" id="RAU20031.1"/>
    </source>
</evidence>
<protein>
    <recommendedName>
        <fullName evidence="5">Nickel transport protein</fullName>
    </recommendedName>
</protein>
<feature type="chain" id="PRO_5016957959" description="Nickel transport protein" evidence="2">
    <location>
        <begin position="19"/>
        <end position="146"/>
    </location>
</feature>
<evidence type="ECO:0000256" key="1">
    <source>
        <dbReference type="SAM" id="Phobius"/>
    </source>
</evidence>
<evidence type="ECO:0008006" key="5">
    <source>
        <dbReference type="Google" id="ProtNLM"/>
    </source>
</evidence>
<keyword evidence="4" id="KW-1185">Reference proteome</keyword>
<comment type="caution">
    <text evidence="3">The sequence shown here is derived from an EMBL/GenBank/DDBJ whole genome shotgun (WGS) entry which is preliminary data.</text>
</comment>
<organism evidence="3 4">
    <name type="scientific">Paramagnetospirillum kuznetsovii</name>
    <dbReference type="NCBI Taxonomy" id="2053833"/>
    <lineage>
        <taxon>Bacteria</taxon>
        <taxon>Pseudomonadati</taxon>
        <taxon>Pseudomonadota</taxon>
        <taxon>Alphaproteobacteria</taxon>
        <taxon>Rhodospirillales</taxon>
        <taxon>Magnetospirillaceae</taxon>
        <taxon>Paramagnetospirillum</taxon>
    </lineage>
</organism>
<dbReference type="AlphaFoldDB" id="A0A364NSG5"/>
<feature type="signal peptide" evidence="2">
    <location>
        <begin position="1"/>
        <end position="18"/>
    </location>
</feature>
<keyword evidence="2" id="KW-0732">Signal</keyword>
<dbReference type="EMBL" id="PGTO01000042">
    <property type="protein sequence ID" value="RAU20031.1"/>
    <property type="molecule type" value="Genomic_DNA"/>
</dbReference>
<gene>
    <name evidence="3" type="ORF">CU669_20615</name>
</gene>
<dbReference type="OrthoDB" id="7873998at2"/>
<reference evidence="3 4" key="1">
    <citation type="submission" date="2017-11" db="EMBL/GenBank/DDBJ databases">
        <title>Draft genome sequence of magnetotactic bacterium Magnetospirillum kuznetsovii LBB-42.</title>
        <authorList>
            <person name="Grouzdev D.S."/>
            <person name="Rysina M.S."/>
            <person name="Baslerov R.V."/>
            <person name="Koziaeva V."/>
        </authorList>
    </citation>
    <scope>NUCLEOTIDE SEQUENCE [LARGE SCALE GENOMIC DNA]</scope>
    <source>
        <strain evidence="3 4">LBB-42</strain>
    </source>
</reference>
<evidence type="ECO:0000256" key="2">
    <source>
        <dbReference type="SAM" id="SignalP"/>
    </source>
</evidence>
<dbReference type="RefSeq" id="WP_112147468.1">
    <property type="nucleotide sequence ID" value="NZ_PGTO01000042.1"/>
</dbReference>
<proteinExistence type="predicted"/>
<sequence length="146" mass="15378">MKRLIILLSLLAAGPAWAHGVVWSVNAGASVVEFRYTTDEPMSYAAITVQAPGDANTFQTGRTDPSGRFAFIPDRDGPWTVTADDGMGHVSTATVPVDGGRTAIAPPDPFMGSSIHEGWLLRTLLGLSLIGNLGLAVAVRLKKCTT</sequence>
<feature type="transmembrane region" description="Helical" evidence="1">
    <location>
        <begin position="119"/>
        <end position="141"/>
    </location>
</feature>
<keyword evidence="1" id="KW-0472">Membrane</keyword>